<feature type="binding site" evidence="2">
    <location>
        <position position="49"/>
    </location>
    <ligand>
        <name>substrate</name>
    </ligand>
</feature>
<dbReference type="InterPro" id="IPR036676">
    <property type="entry name" value="PurM-like_C_sf"/>
</dbReference>
<dbReference type="CDD" id="cd02194">
    <property type="entry name" value="ThiL"/>
    <property type="match status" value="1"/>
</dbReference>
<evidence type="ECO:0000256" key="1">
    <source>
        <dbReference type="ARBA" id="ARBA00022977"/>
    </source>
</evidence>
<dbReference type="PIRSF" id="PIRSF005303">
    <property type="entry name" value="Thiam_monoph_kin"/>
    <property type="match status" value="1"/>
</dbReference>
<keyword evidence="2" id="KW-0547">Nucleotide-binding</keyword>
<feature type="binding site" evidence="2">
    <location>
        <position position="42"/>
    </location>
    <ligand>
        <name>Mg(2+)</name>
        <dbReference type="ChEBI" id="CHEBI:18420"/>
        <label>1</label>
    </ligand>
</feature>
<dbReference type="InterPro" id="IPR036921">
    <property type="entry name" value="PurM-like_N_sf"/>
</dbReference>
<keyword evidence="5" id="KW-1185">Reference proteome</keyword>
<organism evidence="4 5">
    <name type="scientific">Litorimonas cladophorae</name>
    <dbReference type="NCBI Taxonomy" id="1220491"/>
    <lineage>
        <taxon>Bacteria</taxon>
        <taxon>Pseudomonadati</taxon>
        <taxon>Pseudomonadota</taxon>
        <taxon>Alphaproteobacteria</taxon>
        <taxon>Maricaulales</taxon>
        <taxon>Robiginitomaculaceae</taxon>
    </lineage>
</organism>
<dbReference type="Gene3D" id="3.90.650.10">
    <property type="entry name" value="PurM-like C-terminal domain"/>
    <property type="match status" value="1"/>
</dbReference>
<dbReference type="Pfam" id="PF00586">
    <property type="entry name" value="AIRS"/>
    <property type="match status" value="1"/>
</dbReference>
<feature type="binding site" evidence="2">
    <location>
        <position position="215"/>
    </location>
    <ligand>
        <name>Mg(2+)</name>
        <dbReference type="ChEBI" id="CHEBI:18420"/>
        <label>5</label>
    </ligand>
</feature>
<dbReference type="HAMAP" id="MF_02128">
    <property type="entry name" value="TMP_kinase"/>
    <property type="match status" value="1"/>
</dbReference>
<evidence type="ECO:0000256" key="2">
    <source>
        <dbReference type="HAMAP-Rule" id="MF_02128"/>
    </source>
</evidence>
<feature type="binding site" evidence="2">
    <location>
        <position position="267"/>
    </location>
    <ligand>
        <name>substrate</name>
    </ligand>
</feature>
<evidence type="ECO:0000259" key="3">
    <source>
        <dbReference type="Pfam" id="PF00586"/>
    </source>
</evidence>
<feature type="binding site" evidence="2">
    <location>
        <position position="70"/>
    </location>
    <ligand>
        <name>Mg(2+)</name>
        <dbReference type="ChEBI" id="CHEBI:18420"/>
        <label>3</label>
    </ligand>
</feature>
<evidence type="ECO:0000313" key="5">
    <source>
        <dbReference type="Proteomes" id="UP000600865"/>
    </source>
</evidence>
<keyword evidence="2 4" id="KW-0418">Kinase</keyword>
<feature type="domain" description="PurM-like N-terminal" evidence="3">
    <location>
        <begin position="24"/>
        <end position="136"/>
    </location>
</feature>
<comment type="catalytic activity">
    <reaction evidence="2">
        <text>thiamine phosphate + ATP = thiamine diphosphate + ADP</text>
        <dbReference type="Rhea" id="RHEA:15913"/>
        <dbReference type="ChEBI" id="CHEBI:30616"/>
        <dbReference type="ChEBI" id="CHEBI:37575"/>
        <dbReference type="ChEBI" id="CHEBI:58937"/>
        <dbReference type="ChEBI" id="CHEBI:456216"/>
        <dbReference type="EC" id="2.7.4.16"/>
    </reaction>
</comment>
<feature type="binding site" evidence="2">
    <location>
        <position position="42"/>
    </location>
    <ligand>
        <name>Mg(2+)</name>
        <dbReference type="ChEBI" id="CHEBI:18420"/>
        <label>2</label>
    </ligand>
</feature>
<comment type="function">
    <text evidence="2">Catalyzes the ATP-dependent phosphorylation of thiamine-monophosphate (TMP) to form thiamine-pyrophosphate (TPP), the active form of vitamin B1.</text>
</comment>
<dbReference type="RefSeq" id="WP_189581281.1">
    <property type="nucleotide sequence ID" value="NZ_BMYV01000001.1"/>
</dbReference>
<dbReference type="PANTHER" id="PTHR30270">
    <property type="entry name" value="THIAMINE-MONOPHOSPHATE KINASE"/>
    <property type="match status" value="1"/>
</dbReference>
<name>A0A918KDR0_9PROT</name>
<dbReference type="EC" id="2.7.4.16" evidence="2"/>
<dbReference type="NCBIfam" id="TIGR01379">
    <property type="entry name" value="thiL"/>
    <property type="match status" value="1"/>
</dbReference>
<keyword evidence="2" id="KW-0808">Transferase</keyword>
<dbReference type="GO" id="GO:0009228">
    <property type="term" value="P:thiamine biosynthetic process"/>
    <property type="evidence" value="ECO:0007669"/>
    <property type="project" value="UniProtKB-KW"/>
</dbReference>
<dbReference type="EMBL" id="BMYV01000001">
    <property type="protein sequence ID" value="GGX59583.1"/>
    <property type="molecule type" value="Genomic_DNA"/>
</dbReference>
<keyword evidence="2" id="KW-0460">Magnesium</keyword>
<reference evidence="4 5" key="1">
    <citation type="journal article" date="2014" name="Int. J. Syst. Evol. Microbiol.">
        <title>Complete genome sequence of Corynebacterium casei LMG S-19264T (=DSM 44701T), isolated from a smear-ripened cheese.</title>
        <authorList>
            <consortium name="US DOE Joint Genome Institute (JGI-PGF)"/>
            <person name="Walter F."/>
            <person name="Albersmeier A."/>
            <person name="Kalinowski J."/>
            <person name="Ruckert C."/>
        </authorList>
    </citation>
    <scope>NUCLEOTIDE SEQUENCE [LARGE SCALE GENOMIC DNA]</scope>
    <source>
        <strain evidence="4 5">KCTC 23968</strain>
    </source>
</reference>
<comment type="pathway">
    <text evidence="2">Cofactor biosynthesis; thiamine diphosphate biosynthesis; thiamine diphosphate from thiamine phosphate: step 1/1.</text>
</comment>
<sequence>MNEFELIEHCFAPLAGPEGLRLKDDTALYTPRDDCELVITMDTFVEGVHFPDGMYGADVAERLLRTNLSDIAAKGGTPRGYLLSVAMNSELMEQWLPAFAKGLETTQSEFGCTLWGGDTTATSGKAVFSITLIGEVPKHGMVQRNGAVIGDDIWVSGVLGDAMLGCHLVTNQLISPAPNGQDIYRFESAYWRPEPAVKLRTILREYATAAADISDGLMADVAHISRLSKACAALNFDALPFSMGGEIWADGQNDPIAARIELASFGDDYGIVFTSSPKDRQAIFDAAREGRLQMTLVGSILPGEGSVCIDVEGQEIAWPKKGYRHV</sequence>
<protein>
    <recommendedName>
        <fullName evidence="2">Thiamine-monophosphate kinase</fullName>
        <shortName evidence="2">TMP kinase</shortName>
        <shortName evidence="2">Thiamine-phosphate kinase</shortName>
        <ecNumber evidence="2">2.7.4.16</ecNumber>
    </recommendedName>
</protein>
<comment type="similarity">
    <text evidence="2">Belongs to the thiamine-monophosphate kinase family.</text>
</comment>
<feature type="binding site" evidence="2">
    <location>
        <position position="323"/>
    </location>
    <ligand>
        <name>substrate</name>
    </ligand>
</feature>
<accession>A0A918KDR0</accession>
<dbReference type="InterPro" id="IPR006283">
    <property type="entry name" value="ThiL-like"/>
</dbReference>
<dbReference type="GO" id="GO:0000287">
    <property type="term" value="F:magnesium ion binding"/>
    <property type="evidence" value="ECO:0007669"/>
    <property type="project" value="UniProtKB-UniRule"/>
</dbReference>
<feature type="binding site" evidence="2">
    <location>
        <position position="70"/>
    </location>
    <ligand>
        <name>Mg(2+)</name>
        <dbReference type="ChEBI" id="CHEBI:18420"/>
        <label>4</label>
    </ligand>
</feature>
<evidence type="ECO:0000313" key="4">
    <source>
        <dbReference type="EMBL" id="GGX59583.1"/>
    </source>
</evidence>
<feature type="binding site" evidence="2">
    <location>
        <position position="25"/>
    </location>
    <ligand>
        <name>Mg(2+)</name>
        <dbReference type="ChEBI" id="CHEBI:18420"/>
        <label>4</label>
    </ligand>
</feature>
<dbReference type="Proteomes" id="UP000600865">
    <property type="component" value="Unassembled WGS sequence"/>
</dbReference>
<feature type="binding site" evidence="2">
    <location>
        <position position="118"/>
    </location>
    <ligand>
        <name>Mg(2+)</name>
        <dbReference type="ChEBI" id="CHEBI:18420"/>
        <label>1</label>
    </ligand>
</feature>
<dbReference type="GO" id="GO:0005524">
    <property type="term" value="F:ATP binding"/>
    <property type="evidence" value="ECO:0007669"/>
    <property type="project" value="UniProtKB-UniRule"/>
</dbReference>
<dbReference type="SUPFAM" id="SSF56042">
    <property type="entry name" value="PurM C-terminal domain-like"/>
    <property type="match status" value="1"/>
</dbReference>
<keyword evidence="1 2" id="KW-0784">Thiamine biosynthesis</keyword>
<feature type="binding site" evidence="2">
    <location>
        <begin position="117"/>
        <end position="118"/>
    </location>
    <ligand>
        <name>ATP</name>
        <dbReference type="ChEBI" id="CHEBI:30616"/>
    </ligand>
</feature>
<dbReference type="SUPFAM" id="SSF55326">
    <property type="entry name" value="PurM N-terminal domain-like"/>
    <property type="match status" value="1"/>
</dbReference>
<feature type="binding site" evidence="2">
    <location>
        <position position="144"/>
    </location>
    <ligand>
        <name>ATP</name>
        <dbReference type="ChEBI" id="CHEBI:30616"/>
    </ligand>
</feature>
<keyword evidence="2" id="KW-0479">Metal-binding</keyword>
<comment type="caution">
    <text evidence="4">The sequence shown here is derived from an EMBL/GenBank/DDBJ whole genome shotgun (WGS) entry which is preliminary data.</text>
</comment>
<dbReference type="GO" id="GO:0009030">
    <property type="term" value="F:thiamine-phosphate kinase activity"/>
    <property type="evidence" value="ECO:0007669"/>
    <property type="project" value="UniProtKB-UniRule"/>
</dbReference>
<comment type="caution">
    <text evidence="2">Lacks conserved residue(s) required for the propagation of feature annotation.</text>
</comment>
<feature type="binding site" evidence="2">
    <location>
        <position position="214"/>
    </location>
    <ligand>
        <name>ATP</name>
        <dbReference type="ChEBI" id="CHEBI:30616"/>
    </ligand>
</feature>
<dbReference type="AlphaFoldDB" id="A0A918KDR0"/>
<gene>
    <name evidence="2 4" type="primary">thiL</name>
    <name evidence="4" type="ORF">GCM10011309_06690</name>
</gene>
<keyword evidence="2" id="KW-0067">ATP-binding</keyword>
<feature type="binding site" evidence="2">
    <location>
        <position position="25"/>
    </location>
    <ligand>
        <name>Mg(2+)</name>
        <dbReference type="ChEBI" id="CHEBI:18420"/>
        <label>3</label>
    </ligand>
</feature>
<proteinExistence type="inferred from homology"/>
<dbReference type="InterPro" id="IPR016188">
    <property type="entry name" value="PurM-like_N"/>
</dbReference>
<feature type="binding site" evidence="2">
    <location>
        <position position="212"/>
    </location>
    <ligand>
        <name>Mg(2+)</name>
        <dbReference type="ChEBI" id="CHEBI:18420"/>
        <label>3</label>
    </ligand>
</feature>
<feature type="binding site" evidence="2">
    <location>
        <position position="40"/>
    </location>
    <ligand>
        <name>Mg(2+)</name>
        <dbReference type="ChEBI" id="CHEBI:18420"/>
        <label>4</label>
    </ligand>
</feature>
<dbReference type="Gene3D" id="3.30.1330.10">
    <property type="entry name" value="PurM-like, N-terminal domain"/>
    <property type="match status" value="1"/>
</dbReference>
<dbReference type="PANTHER" id="PTHR30270:SF0">
    <property type="entry name" value="THIAMINE-MONOPHOSPHATE KINASE"/>
    <property type="match status" value="1"/>
</dbReference>
<dbReference type="GO" id="GO:0009229">
    <property type="term" value="P:thiamine diphosphate biosynthetic process"/>
    <property type="evidence" value="ECO:0007669"/>
    <property type="project" value="UniProtKB-UniRule"/>
</dbReference>
<comment type="miscellaneous">
    <text evidence="2">Reaction mechanism of ThiL seems to utilize a direct, inline transfer of the gamma-phosphate of ATP to TMP rather than a phosphorylated enzyme intermediate.</text>
</comment>
<feature type="binding site" evidence="2">
    <location>
        <position position="70"/>
    </location>
    <ligand>
        <name>Mg(2+)</name>
        <dbReference type="ChEBI" id="CHEBI:18420"/>
        <label>2</label>
    </ligand>
</feature>